<dbReference type="GO" id="GO:0000160">
    <property type="term" value="P:phosphorelay signal transduction system"/>
    <property type="evidence" value="ECO:0007669"/>
    <property type="project" value="InterPro"/>
</dbReference>
<dbReference type="Proteomes" id="UP000253606">
    <property type="component" value="Chromosome"/>
</dbReference>
<dbReference type="PRINTS" id="PR00368">
    <property type="entry name" value="FADPNR"/>
</dbReference>
<dbReference type="KEGG" id="abas:ACPOL_3594"/>
<accession>A0A2Z5G1C7</accession>
<dbReference type="SUPFAM" id="SSF52172">
    <property type="entry name" value="CheY-like"/>
    <property type="match status" value="1"/>
</dbReference>
<dbReference type="SUPFAM" id="SSF51905">
    <property type="entry name" value="FAD/NAD(P)-binding domain"/>
    <property type="match status" value="1"/>
</dbReference>
<dbReference type="GO" id="GO:0016491">
    <property type="term" value="F:oxidoreductase activity"/>
    <property type="evidence" value="ECO:0007669"/>
    <property type="project" value="UniProtKB-KW"/>
</dbReference>
<dbReference type="OrthoDB" id="109585at2"/>
<dbReference type="Gene3D" id="3.40.30.10">
    <property type="entry name" value="Glutaredoxin"/>
    <property type="match status" value="1"/>
</dbReference>
<keyword evidence="1" id="KW-0285">Flavoprotein</keyword>
<dbReference type="Pfam" id="PF07992">
    <property type="entry name" value="Pyr_redox_2"/>
    <property type="match status" value="1"/>
</dbReference>
<dbReference type="RefSeq" id="WP_114207989.1">
    <property type="nucleotide sequence ID" value="NZ_CP030840.1"/>
</dbReference>
<evidence type="ECO:0000259" key="4">
    <source>
        <dbReference type="PROSITE" id="PS50110"/>
    </source>
</evidence>
<dbReference type="PROSITE" id="PS50110">
    <property type="entry name" value="RESPONSE_REGULATORY"/>
    <property type="match status" value="1"/>
</dbReference>
<reference evidence="5 6" key="1">
    <citation type="journal article" date="2018" name="Front. Microbiol.">
        <title>Hydrolytic Capabilities as a Key to Environmental Success: Chitinolytic and Cellulolytic Acidobacteria From Acidic Sub-arctic Soils and Boreal Peatlands.</title>
        <authorList>
            <person name="Belova S.E."/>
            <person name="Ravin N.V."/>
            <person name="Pankratov T.A."/>
            <person name="Rakitin A.L."/>
            <person name="Ivanova A.A."/>
            <person name="Beletsky A.V."/>
            <person name="Mardanov A.V."/>
            <person name="Sinninghe Damste J.S."/>
            <person name="Dedysh S.N."/>
        </authorList>
    </citation>
    <scope>NUCLEOTIDE SEQUENCE [LARGE SCALE GENOMIC DNA]</scope>
    <source>
        <strain evidence="5 6">SBC82</strain>
    </source>
</reference>
<gene>
    <name evidence="5" type="ORF">ACPOL_3594</name>
</gene>
<keyword evidence="2" id="KW-0560">Oxidoreductase</keyword>
<evidence type="ECO:0000256" key="1">
    <source>
        <dbReference type="ARBA" id="ARBA00022630"/>
    </source>
</evidence>
<feature type="domain" description="Response regulatory" evidence="4">
    <location>
        <begin position="5"/>
        <end position="128"/>
    </location>
</feature>
<dbReference type="InterPro" id="IPR023753">
    <property type="entry name" value="FAD/NAD-binding_dom"/>
</dbReference>
<protein>
    <submittedName>
        <fullName evidence="5">Thioredoxin reductase</fullName>
    </submittedName>
</protein>
<evidence type="ECO:0000256" key="2">
    <source>
        <dbReference type="ARBA" id="ARBA00023002"/>
    </source>
</evidence>
<proteinExistence type="predicted"/>
<dbReference type="Gene3D" id="3.50.50.60">
    <property type="entry name" value="FAD/NAD(P)-binding domain"/>
    <property type="match status" value="2"/>
</dbReference>
<dbReference type="PANTHER" id="PTHR48105">
    <property type="entry name" value="THIOREDOXIN REDUCTASE 1-RELATED-RELATED"/>
    <property type="match status" value="1"/>
</dbReference>
<name>A0A2Z5G1C7_9BACT</name>
<dbReference type="PRINTS" id="PR00469">
    <property type="entry name" value="PNDRDTASEII"/>
</dbReference>
<evidence type="ECO:0000256" key="3">
    <source>
        <dbReference type="PROSITE-ProRule" id="PRU00169"/>
    </source>
</evidence>
<sequence>MGKPVILAVDDDISVLEAVVQDLRRQYGAGYRILRAGSGQAALDTCAQLVERGDSVALFLSDQRMPGMTGVELLEKAQLVFPEAKRALLTAYADTEAAIRAINSAKIHYYLTKPWDPPEERLYPVLDDLLGSWREGYKPPFEGLRVIGPRWSLKDHQVRDFLSRNQIPYEWLDPERSDEAQQLLVKYKLDEHKLPAVLFADGTSLVQPLQTELASKIGLHVTAERDFYDVVIVGAGLAGLAAAVYATSEGLRALLIEPEAPGGQAGSSSRIENYLGFPTGVSGAELAKRAFIQASRFGTEFLAQTATGIRSANQYHFVTLADGKEVSCRAALLAVGVNYRRLEIPGLDRFTGAGIYYGAAMTEAISCRDEEVFIVGGANSAGQAAMYFSKYARKVTMLVRGESLEKSMSKYLIDQIAGTSNIVVETRSHVVEACGEERLAAIRVSTADGESTRPASALFIFIGAAPNTGWLPEGVMRDPNGFILCGRDLMIEGRMPKSWKEDRQPYLLETSIPGVFAAGDVRHGSIKRAASAVGEGSISVQFMHQYLARF</sequence>
<keyword evidence="3" id="KW-0597">Phosphoprotein</keyword>
<organism evidence="5 6">
    <name type="scientific">Acidisarcina polymorpha</name>
    <dbReference type="NCBI Taxonomy" id="2211140"/>
    <lineage>
        <taxon>Bacteria</taxon>
        <taxon>Pseudomonadati</taxon>
        <taxon>Acidobacteriota</taxon>
        <taxon>Terriglobia</taxon>
        <taxon>Terriglobales</taxon>
        <taxon>Acidobacteriaceae</taxon>
        <taxon>Acidisarcina</taxon>
    </lineage>
</organism>
<evidence type="ECO:0000313" key="6">
    <source>
        <dbReference type="Proteomes" id="UP000253606"/>
    </source>
</evidence>
<dbReference type="AlphaFoldDB" id="A0A2Z5G1C7"/>
<dbReference type="InterPro" id="IPR001789">
    <property type="entry name" value="Sig_transdc_resp-reg_receiver"/>
</dbReference>
<keyword evidence="6" id="KW-1185">Reference proteome</keyword>
<dbReference type="Gene3D" id="3.40.50.2300">
    <property type="match status" value="1"/>
</dbReference>
<dbReference type="InterPro" id="IPR011006">
    <property type="entry name" value="CheY-like_superfamily"/>
</dbReference>
<evidence type="ECO:0000313" key="5">
    <source>
        <dbReference type="EMBL" id="AXC12879.1"/>
    </source>
</evidence>
<dbReference type="SMART" id="SM00448">
    <property type="entry name" value="REC"/>
    <property type="match status" value="1"/>
</dbReference>
<dbReference type="Pfam" id="PF00072">
    <property type="entry name" value="Response_reg"/>
    <property type="match status" value="1"/>
</dbReference>
<dbReference type="EMBL" id="CP030840">
    <property type="protein sequence ID" value="AXC12879.1"/>
    <property type="molecule type" value="Genomic_DNA"/>
</dbReference>
<dbReference type="InterPro" id="IPR050097">
    <property type="entry name" value="Ferredoxin-NADP_redctase_2"/>
</dbReference>
<dbReference type="InterPro" id="IPR036188">
    <property type="entry name" value="FAD/NAD-bd_sf"/>
</dbReference>
<feature type="modified residue" description="4-aspartylphosphate" evidence="3">
    <location>
        <position position="62"/>
    </location>
</feature>